<sequence>MANTDLTAMASAVGVLARELHRPPMEHISPAAAALQDGTADEPYIPTWRDAALAAAGLVVFWVFYVCTWALFGGAA</sequence>
<evidence type="ECO:0000313" key="2">
    <source>
        <dbReference type="EMBL" id="MBA1835426.1"/>
    </source>
</evidence>
<comment type="caution">
    <text evidence="2">The sequence shown here is derived from an EMBL/GenBank/DDBJ whole genome shotgun (WGS) entry which is preliminary data.</text>
</comment>
<accession>A0A838CIH5</accession>
<keyword evidence="1" id="KW-0472">Membrane</keyword>
<keyword evidence="1" id="KW-0812">Transmembrane</keyword>
<evidence type="ECO:0000313" key="3">
    <source>
        <dbReference type="Proteomes" id="UP000581408"/>
    </source>
</evidence>
<proteinExistence type="predicted"/>
<gene>
    <name evidence="2" type="ORF">HMC16_06780</name>
</gene>
<reference evidence="2 3" key="1">
    <citation type="submission" date="2020-05" db="EMBL/GenBank/DDBJ databases">
        <title>Descriptions of Corynebacterium xxxx sp. nov., Corynebacterium yyyy sp. nov. and Corynebacterium zzzz sp. nov.</title>
        <authorList>
            <person name="Zhang G."/>
        </authorList>
    </citation>
    <scope>NUCLEOTIDE SEQUENCE [LARGE SCALE GENOMIC DNA]</scope>
    <source>
        <strain evidence="3">zg-915</strain>
    </source>
</reference>
<dbReference type="AlphaFoldDB" id="A0A838CIH5"/>
<dbReference type="Proteomes" id="UP000581408">
    <property type="component" value="Unassembled WGS sequence"/>
</dbReference>
<keyword evidence="1" id="KW-1133">Transmembrane helix</keyword>
<name>A0A838CIH5_9CORY</name>
<dbReference type="EMBL" id="JABFEE010000006">
    <property type="protein sequence ID" value="MBA1835426.1"/>
    <property type="molecule type" value="Genomic_DNA"/>
</dbReference>
<protein>
    <submittedName>
        <fullName evidence="2">Uncharacterized protein</fullName>
    </submittedName>
</protein>
<dbReference type="RefSeq" id="WP_181194793.1">
    <property type="nucleotide sequence ID" value="NZ_JABFEE010000006.1"/>
</dbReference>
<feature type="transmembrane region" description="Helical" evidence="1">
    <location>
        <begin position="51"/>
        <end position="72"/>
    </location>
</feature>
<organism evidence="2 3">
    <name type="scientific">Corynebacterium wankanglinii</name>
    <dbReference type="NCBI Taxonomy" id="2735136"/>
    <lineage>
        <taxon>Bacteria</taxon>
        <taxon>Bacillati</taxon>
        <taxon>Actinomycetota</taxon>
        <taxon>Actinomycetes</taxon>
        <taxon>Mycobacteriales</taxon>
        <taxon>Corynebacteriaceae</taxon>
        <taxon>Corynebacterium</taxon>
    </lineage>
</organism>
<evidence type="ECO:0000256" key="1">
    <source>
        <dbReference type="SAM" id="Phobius"/>
    </source>
</evidence>